<dbReference type="PANTHER" id="PTHR43514">
    <property type="entry name" value="ABC TRANSPORTER I FAMILY MEMBER 10"/>
    <property type="match status" value="1"/>
</dbReference>
<dbReference type="OrthoDB" id="9802264at2"/>
<dbReference type="InterPro" id="IPR050334">
    <property type="entry name" value="Molybdenum_import_ModC"/>
</dbReference>
<dbReference type="InterPro" id="IPR003593">
    <property type="entry name" value="AAA+_ATPase"/>
</dbReference>
<dbReference type="NCBIfam" id="TIGR02142">
    <property type="entry name" value="modC_ABC"/>
    <property type="match status" value="1"/>
</dbReference>
<dbReference type="Pfam" id="PF00005">
    <property type="entry name" value="ABC_tran"/>
    <property type="match status" value="1"/>
</dbReference>
<gene>
    <name evidence="12" type="primary">modC</name>
    <name evidence="12" type="ordered locus">TERTU_1532</name>
</gene>
<dbReference type="GO" id="GO:0005524">
    <property type="term" value="F:ATP binding"/>
    <property type="evidence" value="ECO:0007669"/>
    <property type="project" value="UniProtKB-KW"/>
</dbReference>
<keyword evidence="8" id="KW-0472">Membrane</keyword>
<dbReference type="Gene3D" id="2.40.50.100">
    <property type="match status" value="1"/>
</dbReference>
<dbReference type="SUPFAM" id="SSF50331">
    <property type="entry name" value="MOP-like"/>
    <property type="match status" value="1"/>
</dbReference>
<dbReference type="Gene3D" id="3.40.50.300">
    <property type="entry name" value="P-loop containing nucleotide triphosphate hydrolases"/>
    <property type="match status" value="1"/>
</dbReference>
<dbReference type="STRING" id="377629.TERTU_1532"/>
<dbReference type="GO" id="GO:0016020">
    <property type="term" value="C:membrane"/>
    <property type="evidence" value="ECO:0007669"/>
    <property type="project" value="InterPro"/>
</dbReference>
<sequence length="357" mass="39851">MTGIGIKLDLQRKDFHLRINTTLPAKGVTVIYGHSGSGKTTLLRALAGLENIPGADIQFQDSLWQKAQQFVPVHNRPLGYVFQESSLFEHLSARKNLLFAQKRADKSRCKIDWEQIVELLGIGDLLDRFPAQLSGGERQRVAIARALLVQPKLLLMDEPLASLDQARKREILPYLDKLKRELDLPMVYVTHSPEEVAHLADYLVVLDKGEIVASGNLAETLTRLDFPIHLGEEAGAVLEAKVVERDAHWGLSKIEISGGHLWFRDNGIAVGEYVRIRIFARDVSLAVTPHDDTSIINSIPATVLELEADNHKGLMLVRLQLNDDIIVARVSTLSCHKLNVEPGKRFWAQIKSVAIVQ</sequence>
<dbReference type="GO" id="GO:0015098">
    <property type="term" value="F:molybdate ion transmembrane transporter activity"/>
    <property type="evidence" value="ECO:0007669"/>
    <property type="project" value="InterPro"/>
</dbReference>
<dbReference type="PANTHER" id="PTHR43514:SF10">
    <property type="entry name" value="MOLYBDENUM IMPORT ATP-BINDING PROTEIN MODC 2"/>
    <property type="match status" value="1"/>
</dbReference>
<keyword evidence="2" id="KW-1003">Cell membrane</keyword>
<evidence type="ECO:0000256" key="7">
    <source>
        <dbReference type="ARBA" id="ARBA00022967"/>
    </source>
</evidence>
<evidence type="ECO:0000256" key="2">
    <source>
        <dbReference type="ARBA" id="ARBA00022475"/>
    </source>
</evidence>
<evidence type="ECO:0000256" key="4">
    <source>
        <dbReference type="ARBA" id="ARBA00022519"/>
    </source>
</evidence>
<feature type="domain" description="Mop" evidence="11">
    <location>
        <begin position="292"/>
        <end position="357"/>
    </location>
</feature>
<evidence type="ECO:0000313" key="12">
    <source>
        <dbReference type="EMBL" id="ACR10743.1"/>
    </source>
</evidence>
<evidence type="ECO:0000256" key="1">
    <source>
        <dbReference type="ARBA" id="ARBA00022448"/>
    </source>
</evidence>
<dbReference type="InterPro" id="IPR003439">
    <property type="entry name" value="ABC_transporter-like_ATP-bd"/>
</dbReference>
<dbReference type="HOGENOM" id="CLU_000604_1_1_6"/>
<dbReference type="KEGG" id="ttu:TERTU_1532"/>
<name>C5BTA5_TERTT</name>
<protein>
    <submittedName>
        <fullName evidence="12">Molybdate ABC transporter, ATP-binding protein</fullName>
        <ecNumber evidence="12">3.6.3.29</ecNumber>
    </submittedName>
</protein>
<keyword evidence="3 9" id="KW-0500">Molybdenum</keyword>
<dbReference type="PROSITE" id="PS51866">
    <property type="entry name" value="MOP"/>
    <property type="match status" value="1"/>
</dbReference>
<keyword evidence="12" id="KW-0378">Hydrolase</keyword>
<dbReference type="EMBL" id="CP001614">
    <property type="protein sequence ID" value="ACR10743.1"/>
    <property type="molecule type" value="Genomic_DNA"/>
</dbReference>
<evidence type="ECO:0000313" key="13">
    <source>
        <dbReference type="Proteomes" id="UP000009080"/>
    </source>
</evidence>
<evidence type="ECO:0000259" key="10">
    <source>
        <dbReference type="PROSITE" id="PS50893"/>
    </source>
</evidence>
<dbReference type="InterPro" id="IPR011868">
    <property type="entry name" value="ModC_ABC_ATP-bd"/>
</dbReference>
<dbReference type="GO" id="GO:0140359">
    <property type="term" value="F:ABC-type transporter activity"/>
    <property type="evidence" value="ECO:0007669"/>
    <property type="project" value="InterPro"/>
</dbReference>
<proteinExistence type="predicted"/>
<dbReference type="PROSITE" id="PS50893">
    <property type="entry name" value="ABC_TRANSPORTER_2"/>
    <property type="match status" value="1"/>
</dbReference>
<dbReference type="RefSeq" id="WP_015816855.1">
    <property type="nucleotide sequence ID" value="NC_012997.1"/>
</dbReference>
<evidence type="ECO:0000256" key="5">
    <source>
        <dbReference type="ARBA" id="ARBA00022741"/>
    </source>
</evidence>
<dbReference type="eggNOG" id="COG4148">
    <property type="taxonomic scope" value="Bacteria"/>
</dbReference>
<dbReference type="InterPro" id="IPR004606">
    <property type="entry name" value="Mop_domain"/>
</dbReference>
<evidence type="ECO:0000256" key="9">
    <source>
        <dbReference type="PROSITE-ProRule" id="PRU01213"/>
    </source>
</evidence>
<dbReference type="AlphaFoldDB" id="C5BTA5"/>
<dbReference type="Pfam" id="PF03459">
    <property type="entry name" value="TOBE"/>
    <property type="match status" value="1"/>
</dbReference>
<keyword evidence="13" id="KW-1185">Reference proteome</keyword>
<keyword evidence="6 12" id="KW-0067">ATP-binding</keyword>
<dbReference type="SUPFAM" id="SSF52540">
    <property type="entry name" value="P-loop containing nucleoside triphosphate hydrolases"/>
    <property type="match status" value="1"/>
</dbReference>
<evidence type="ECO:0000256" key="8">
    <source>
        <dbReference type="ARBA" id="ARBA00023136"/>
    </source>
</evidence>
<dbReference type="InterPro" id="IPR027417">
    <property type="entry name" value="P-loop_NTPase"/>
</dbReference>
<feature type="domain" description="ABC transporter" evidence="10">
    <location>
        <begin position="1"/>
        <end position="233"/>
    </location>
</feature>
<dbReference type="EC" id="3.6.3.29" evidence="12"/>
<organism evidence="12 13">
    <name type="scientific">Teredinibacter turnerae (strain ATCC 39867 / T7901)</name>
    <dbReference type="NCBI Taxonomy" id="377629"/>
    <lineage>
        <taxon>Bacteria</taxon>
        <taxon>Pseudomonadati</taxon>
        <taxon>Pseudomonadota</taxon>
        <taxon>Gammaproteobacteria</taxon>
        <taxon>Cellvibrionales</taxon>
        <taxon>Cellvibrionaceae</taxon>
        <taxon>Teredinibacter</taxon>
    </lineage>
</organism>
<evidence type="ECO:0000256" key="6">
    <source>
        <dbReference type="ARBA" id="ARBA00022840"/>
    </source>
</evidence>
<keyword evidence="4" id="KW-0997">Cell inner membrane</keyword>
<dbReference type="SMART" id="SM00382">
    <property type="entry name" value="AAA"/>
    <property type="match status" value="1"/>
</dbReference>
<dbReference type="GO" id="GO:0016887">
    <property type="term" value="F:ATP hydrolysis activity"/>
    <property type="evidence" value="ECO:0007669"/>
    <property type="project" value="InterPro"/>
</dbReference>
<evidence type="ECO:0000256" key="3">
    <source>
        <dbReference type="ARBA" id="ARBA00022505"/>
    </source>
</evidence>
<dbReference type="PROSITE" id="PS00211">
    <property type="entry name" value="ABC_TRANSPORTER_1"/>
    <property type="match status" value="1"/>
</dbReference>
<dbReference type="InterPro" id="IPR017871">
    <property type="entry name" value="ABC_transporter-like_CS"/>
</dbReference>
<keyword evidence="5" id="KW-0547">Nucleotide-binding</keyword>
<accession>C5BTA5</accession>
<keyword evidence="7" id="KW-1278">Translocase</keyword>
<dbReference type="Proteomes" id="UP000009080">
    <property type="component" value="Chromosome"/>
</dbReference>
<keyword evidence="1" id="KW-0813">Transport</keyword>
<dbReference type="InterPro" id="IPR005116">
    <property type="entry name" value="Transp-assoc_OB_typ1"/>
</dbReference>
<reference evidence="12 13" key="1">
    <citation type="journal article" date="2009" name="PLoS ONE">
        <title>The complete genome of Teredinibacter turnerae T7901: an intracellular endosymbiont of marine wood-boring bivalves (shipworms).</title>
        <authorList>
            <person name="Yang J.C."/>
            <person name="Madupu R."/>
            <person name="Durkin A.S."/>
            <person name="Ekborg N.A."/>
            <person name="Pedamallu C.S."/>
            <person name="Hostetler J.B."/>
            <person name="Radune D."/>
            <person name="Toms B.S."/>
            <person name="Henrissat B."/>
            <person name="Coutinho P.M."/>
            <person name="Schwarz S."/>
            <person name="Field L."/>
            <person name="Trindade-Silva A.E."/>
            <person name="Soares C.A.G."/>
            <person name="Elshahawi S."/>
            <person name="Hanora A."/>
            <person name="Schmidt E.W."/>
            <person name="Haygood M.G."/>
            <person name="Posfai J."/>
            <person name="Benner J."/>
            <person name="Madinger C."/>
            <person name="Nove J."/>
            <person name="Anton B."/>
            <person name="Chaudhary K."/>
            <person name="Foster J."/>
            <person name="Holman A."/>
            <person name="Kumar S."/>
            <person name="Lessard P.A."/>
            <person name="Luyten Y.A."/>
            <person name="Slatko B."/>
            <person name="Wood N."/>
            <person name="Wu B."/>
            <person name="Teplitski M."/>
            <person name="Mougous J.D."/>
            <person name="Ward N."/>
            <person name="Eisen J.A."/>
            <person name="Badger J.H."/>
            <person name="Distel D.L."/>
        </authorList>
    </citation>
    <scope>NUCLEOTIDE SEQUENCE [LARGE SCALE GENOMIC DNA]</scope>
    <source>
        <strain evidence="13">ATCC 39867 / T7901</strain>
    </source>
</reference>
<dbReference type="InterPro" id="IPR008995">
    <property type="entry name" value="Mo/tungstate-bd_C_term_dom"/>
</dbReference>
<evidence type="ECO:0000259" key="11">
    <source>
        <dbReference type="PROSITE" id="PS51866"/>
    </source>
</evidence>